<gene>
    <name evidence="1" type="ORF">B0H17DRAFT_1149408</name>
</gene>
<evidence type="ECO:0000313" key="2">
    <source>
        <dbReference type="Proteomes" id="UP001221757"/>
    </source>
</evidence>
<reference evidence="1" key="1">
    <citation type="submission" date="2023-03" db="EMBL/GenBank/DDBJ databases">
        <title>Massive genome expansion in bonnet fungi (Mycena s.s.) driven by repeated elements and novel gene families across ecological guilds.</title>
        <authorList>
            <consortium name="Lawrence Berkeley National Laboratory"/>
            <person name="Harder C.B."/>
            <person name="Miyauchi S."/>
            <person name="Viragh M."/>
            <person name="Kuo A."/>
            <person name="Thoen E."/>
            <person name="Andreopoulos B."/>
            <person name="Lu D."/>
            <person name="Skrede I."/>
            <person name="Drula E."/>
            <person name="Henrissat B."/>
            <person name="Morin E."/>
            <person name="Kohler A."/>
            <person name="Barry K."/>
            <person name="LaButti K."/>
            <person name="Morin E."/>
            <person name="Salamov A."/>
            <person name="Lipzen A."/>
            <person name="Mereny Z."/>
            <person name="Hegedus B."/>
            <person name="Baldrian P."/>
            <person name="Stursova M."/>
            <person name="Weitz H."/>
            <person name="Taylor A."/>
            <person name="Grigoriev I.V."/>
            <person name="Nagy L.G."/>
            <person name="Martin F."/>
            <person name="Kauserud H."/>
        </authorList>
    </citation>
    <scope>NUCLEOTIDE SEQUENCE</scope>
    <source>
        <strain evidence="1">CBHHK067</strain>
    </source>
</reference>
<evidence type="ECO:0000313" key="1">
    <source>
        <dbReference type="EMBL" id="KAJ7637772.1"/>
    </source>
</evidence>
<accession>A0AAD7FU70</accession>
<dbReference type="EMBL" id="JARKIE010000453">
    <property type="protein sequence ID" value="KAJ7637772.1"/>
    <property type="molecule type" value="Genomic_DNA"/>
</dbReference>
<dbReference type="AlphaFoldDB" id="A0AAD7FU70"/>
<name>A0AAD7FU70_MYCRO</name>
<organism evidence="1 2">
    <name type="scientific">Mycena rosella</name>
    <name type="common">Pink bonnet</name>
    <name type="synonym">Agaricus rosellus</name>
    <dbReference type="NCBI Taxonomy" id="1033263"/>
    <lineage>
        <taxon>Eukaryota</taxon>
        <taxon>Fungi</taxon>
        <taxon>Dikarya</taxon>
        <taxon>Basidiomycota</taxon>
        <taxon>Agaricomycotina</taxon>
        <taxon>Agaricomycetes</taxon>
        <taxon>Agaricomycetidae</taxon>
        <taxon>Agaricales</taxon>
        <taxon>Marasmiineae</taxon>
        <taxon>Mycenaceae</taxon>
        <taxon>Mycena</taxon>
    </lineage>
</organism>
<protein>
    <submittedName>
        <fullName evidence="1">Uncharacterized protein</fullName>
    </submittedName>
</protein>
<dbReference type="Proteomes" id="UP001221757">
    <property type="component" value="Unassembled WGS sequence"/>
</dbReference>
<comment type="caution">
    <text evidence="1">The sequence shown here is derived from an EMBL/GenBank/DDBJ whole genome shotgun (WGS) entry which is preliminary data.</text>
</comment>
<sequence length="187" mass="21241">MVGLSNVALQKPFRSSVNESVGKRAVVPFSSKASSSSKIVHAIWRDFPRHNVIQPPPWKITCQQDHTYHASTVPEPQLAFGKQELVTALNRSLERPKSRPAEAPARRGYARGDDLARLVRLEIEHSSRPFNAVSVVLPQKIKDSHAGEDFRRVERLVHNQGLWAWVSQKITLNEQTDIRKFSMQIDF</sequence>
<proteinExistence type="predicted"/>
<keyword evidence="2" id="KW-1185">Reference proteome</keyword>